<dbReference type="InterPro" id="IPR045175">
    <property type="entry name" value="M28_fam"/>
</dbReference>
<protein>
    <submittedName>
        <fullName evidence="4">PA domain-containing protein</fullName>
    </submittedName>
</protein>
<accession>A0A543NL97</accession>
<evidence type="ECO:0000313" key="5">
    <source>
        <dbReference type="Proteomes" id="UP000317422"/>
    </source>
</evidence>
<keyword evidence="1" id="KW-0732">Signal</keyword>
<evidence type="ECO:0000259" key="3">
    <source>
        <dbReference type="Pfam" id="PF04389"/>
    </source>
</evidence>
<dbReference type="Pfam" id="PF02225">
    <property type="entry name" value="PA"/>
    <property type="match status" value="1"/>
</dbReference>
<dbReference type="SUPFAM" id="SSF53187">
    <property type="entry name" value="Zn-dependent exopeptidases"/>
    <property type="match status" value="1"/>
</dbReference>
<dbReference type="Gene3D" id="3.40.630.10">
    <property type="entry name" value="Zn peptidases"/>
    <property type="match status" value="2"/>
</dbReference>
<dbReference type="InterPro" id="IPR006311">
    <property type="entry name" value="TAT_signal"/>
</dbReference>
<dbReference type="SUPFAM" id="SSF52025">
    <property type="entry name" value="PA domain"/>
    <property type="match status" value="1"/>
</dbReference>
<dbReference type="GO" id="GO:0008235">
    <property type="term" value="F:metalloexopeptidase activity"/>
    <property type="evidence" value="ECO:0007669"/>
    <property type="project" value="InterPro"/>
</dbReference>
<proteinExistence type="predicted"/>
<dbReference type="PANTHER" id="PTHR12147">
    <property type="entry name" value="METALLOPEPTIDASE M28 FAMILY MEMBER"/>
    <property type="match status" value="1"/>
</dbReference>
<feature type="domain" description="Peptidase M28" evidence="3">
    <location>
        <begin position="261"/>
        <end position="476"/>
    </location>
</feature>
<reference evidence="4 5" key="1">
    <citation type="submission" date="2019-06" db="EMBL/GenBank/DDBJ databases">
        <title>Sequencing the genomes of 1000 actinobacteria strains.</title>
        <authorList>
            <person name="Klenk H.-P."/>
        </authorList>
    </citation>
    <scope>NUCLEOTIDE SEQUENCE [LARGE SCALE GENOMIC DNA]</scope>
    <source>
        <strain evidence="4 5">DSM 45015</strain>
    </source>
</reference>
<dbReference type="PANTHER" id="PTHR12147:SF26">
    <property type="entry name" value="PEPTIDASE M28 DOMAIN-CONTAINING PROTEIN"/>
    <property type="match status" value="1"/>
</dbReference>
<feature type="chain" id="PRO_5021882782" evidence="1">
    <location>
        <begin position="40"/>
        <end position="511"/>
    </location>
</feature>
<dbReference type="InterPro" id="IPR007484">
    <property type="entry name" value="Peptidase_M28"/>
</dbReference>
<evidence type="ECO:0000259" key="2">
    <source>
        <dbReference type="Pfam" id="PF02225"/>
    </source>
</evidence>
<dbReference type="PROSITE" id="PS51318">
    <property type="entry name" value="TAT"/>
    <property type="match status" value="1"/>
</dbReference>
<evidence type="ECO:0000313" key="4">
    <source>
        <dbReference type="EMBL" id="TQN32600.1"/>
    </source>
</evidence>
<gene>
    <name evidence="4" type="ORF">FHX37_2576</name>
</gene>
<dbReference type="Pfam" id="PF04389">
    <property type="entry name" value="Peptidase_M28"/>
    <property type="match status" value="1"/>
</dbReference>
<dbReference type="GO" id="GO:0006508">
    <property type="term" value="P:proteolysis"/>
    <property type="evidence" value="ECO:0007669"/>
    <property type="project" value="InterPro"/>
</dbReference>
<evidence type="ECO:0000256" key="1">
    <source>
        <dbReference type="SAM" id="SignalP"/>
    </source>
</evidence>
<dbReference type="Gene3D" id="3.50.30.30">
    <property type="match status" value="1"/>
</dbReference>
<dbReference type="AlphaFoldDB" id="A0A543NL97"/>
<dbReference type="InterPro" id="IPR046450">
    <property type="entry name" value="PA_dom_sf"/>
</dbReference>
<keyword evidence="5" id="KW-1185">Reference proteome</keyword>
<organism evidence="4 5">
    <name type="scientific">Haloactinospora alba</name>
    <dbReference type="NCBI Taxonomy" id="405555"/>
    <lineage>
        <taxon>Bacteria</taxon>
        <taxon>Bacillati</taxon>
        <taxon>Actinomycetota</taxon>
        <taxon>Actinomycetes</taxon>
        <taxon>Streptosporangiales</taxon>
        <taxon>Nocardiopsidaceae</taxon>
        <taxon>Haloactinospora</taxon>
    </lineage>
</organism>
<sequence>MHSTDSGESPNRSGRRMLVRGSAVLTAFALGLVPSVAQASTPPTQLPTLVTTENIREHMESLQIISDYNGGNRASGTDGYEISAKYVIDQLERAGYEPRKDTYEYEKWEQNADPAFTQSAPEEREFARGTDFQTMEYSGSGDVTAPGAAVNADSDQSGCSAEDFADFPEGAVAIMQRGSCTFETKADNATEAGASAAVVFNHGNSDAPEDNEAFSGTLSSLSEIPVVGTSNAVGEDLVDAGGDLEVSLTVDAGVSTHTSYNVIADTEGGDDENAVVVGAHLDGVPAGAGINDNGSGTATVLETAKQLAKLQEPNNTVRFAFWGTEEEGLIGSTKYVEGLSDEELDNIGLYLNFDMLGSPNFGRFVYDGRGELEGSLTPPAGSAAIQKEFEDYFDSQGLVSEPTEFSGRSDYSAFMEAGIASGGLFSGGDGVKTEEQVEYYGGTAGEDFDPNYHTADDDIDNINWTAVEQLSGGVAHTVETYAESTLPVNGVRSYQGAEELRFDRKADSWLR</sequence>
<feature type="domain" description="PA" evidence="2">
    <location>
        <begin position="148"/>
        <end position="237"/>
    </location>
</feature>
<dbReference type="EMBL" id="VFQC01000001">
    <property type="protein sequence ID" value="TQN32600.1"/>
    <property type="molecule type" value="Genomic_DNA"/>
</dbReference>
<comment type="caution">
    <text evidence="4">The sequence shown here is derived from an EMBL/GenBank/DDBJ whole genome shotgun (WGS) entry which is preliminary data.</text>
</comment>
<name>A0A543NL97_9ACTN</name>
<feature type="signal peptide" evidence="1">
    <location>
        <begin position="1"/>
        <end position="39"/>
    </location>
</feature>
<dbReference type="InterPro" id="IPR003137">
    <property type="entry name" value="PA_domain"/>
</dbReference>
<dbReference type="Proteomes" id="UP000317422">
    <property type="component" value="Unassembled WGS sequence"/>
</dbReference>